<gene>
    <name evidence="2" type="ORF">AWB66_03915</name>
</gene>
<reference evidence="2" key="1">
    <citation type="submission" date="2016-01" db="EMBL/GenBank/DDBJ databases">
        <authorList>
            <person name="Peeters Charlotte."/>
        </authorList>
    </citation>
    <scope>NUCLEOTIDE SEQUENCE</scope>
    <source>
        <strain evidence="2">LMG 22936</strain>
    </source>
</reference>
<evidence type="ECO:0000313" key="2">
    <source>
        <dbReference type="EMBL" id="SAL64573.1"/>
    </source>
</evidence>
<comment type="caution">
    <text evidence="2">The sequence shown here is derived from an EMBL/GenBank/DDBJ whole genome shotgun (WGS) entry which is preliminary data.</text>
</comment>
<sequence>MKGDYSKSPPSAKTVWPRPGVFARYIARSAARMSAARSRCCAGAPIVDRARTGARRAARRPVVDRGERGKDRADAIGDGERVLAVAAARSDQKPERHSPQRQTGRSADGDRARDERLVRHRRDDAKTKRAEGHIKPDQDDDYRGLGARAEPRVAQVRDEHGAAHPNAQRRVLPTMRTQKVGARVPAPAPCSNPLLSIVRVGLVCPVFDPPFGRGPILHFFEIAPGRAGAGAKRFFKAQKQDLPSCRDVAWIDGRAPPPIRQTATATGLFPAVWLAAPPVSIDPSNYAPGGS</sequence>
<protein>
    <submittedName>
        <fullName evidence="2">Uncharacterized protein</fullName>
    </submittedName>
</protein>
<organism evidence="2 3">
    <name type="scientific">Caballeronia telluris</name>
    <dbReference type="NCBI Taxonomy" id="326475"/>
    <lineage>
        <taxon>Bacteria</taxon>
        <taxon>Pseudomonadati</taxon>
        <taxon>Pseudomonadota</taxon>
        <taxon>Betaproteobacteria</taxon>
        <taxon>Burkholderiales</taxon>
        <taxon>Burkholderiaceae</taxon>
        <taxon>Caballeronia</taxon>
    </lineage>
</organism>
<feature type="region of interest" description="Disordered" evidence="1">
    <location>
        <begin position="47"/>
        <end position="144"/>
    </location>
</feature>
<dbReference type="AlphaFoldDB" id="A0A158J7X4"/>
<dbReference type="Proteomes" id="UP000054717">
    <property type="component" value="Unassembled WGS sequence"/>
</dbReference>
<feature type="compositionally biased region" description="Basic and acidic residues" evidence="1">
    <location>
        <begin position="61"/>
        <end position="81"/>
    </location>
</feature>
<dbReference type="STRING" id="326475.AWB66_03915"/>
<evidence type="ECO:0000313" key="3">
    <source>
        <dbReference type="Proteomes" id="UP000054717"/>
    </source>
</evidence>
<evidence type="ECO:0000256" key="1">
    <source>
        <dbReference type="SAM" id="MobiDB-lite"/>
    </source>
</evidence>
<accession>A0A158J7X4</accession>
<dbReference type="EMBL" id="FCNZ02000014">
    <property type="protein sequence ID" value="SAL64573.1"/>
    <property type="molecule type" value="Genomic_DNA"/>
</dbReference>
<keyword evidence="3" id="KW-1185">Reference proteome</keyword>
<proteinExistence type="predicted"/>
<feature type="compositionally biased region" description="Basic and acidic residues" evidence="1">
    <location>
        <begin position="107"/>
        <end position="144"/>
    </location>
</feature>
<name>A0A158J7X4_9BURK</name>